<keyword evidence="4" id="KW-1185">Reference proteome</keyword>
<dbReference type="SMART" id="SM00849">
    <property type="entry name" value="Lactamase_B"/>
    <property type="match status" value="1"/>
</dbReference>
<dbReference type="Proteomes" id="UP000247696">
    <property type="component" value="Chromosome"/>
</dbReference>
<reference evidence="4" key="1">
    <citation type="submission" date="2017-11" db="EMBL/GenBank/DDBJ databases">
        <title>Otitis media/interna in a cat caused by the recently described species Corynebacterium provencense.</title>
        <authorList>
            <person name="Kittl S."/>
            <person name="Brodard I."/>
            <person name="Rychener L."/>
            <person name="Jores J."/>
            <person name="Roosje P."/>
            <person name="Gobeli Brawand S."/>
        </authorList>
    </citation>
    <scope>NUCLEOTIDE SEQUENCE [LARGE SCALE GENOMIC DNA]</scope>
    <source>
        <strain evidence="4">17KM38</strain>
    </source>
</reference>
<feature type="region of interest" description="Disordered" evidence="1">
    <location>
        <begin position="224"/>
        <end position="249"/>
    </location>
</feature>
<evidence type="ECO:0000259" key="2">
    <source>
        <dbReference type="SMART" id="SM00849"/>
    </source>
</evidence>
<protein>
    <submittedName>
        <fullName evidence="3">Hydroxyacylglutathione hydrolase GloC</fullName>
        <ecNumber evidence="3">3.1.2.6</ecNumber>
    </submittedName>
</protein>
<dbReference type="Pfam" id="PF00753">
    <property type="entry name" value="Lactamase_B"/>
    <property type="match status" value="1"/>
</dbReference>
<dbReference type="PANTHER" id="PTHR46233">
    <property type="entry name" value="HYDROXYACYLGLUTATHIONE HYDROLASE GLOC"/>
    <property type="match status" value="1"/>
</dbReference>
<keyword evidence="3" id="KW-0378">Hydrolase</keyword>
<dbReference type="KEGG" id="cpre:Csp1_15390"/>
<dbReference type="GO" id="GO:0004416">
    <property type="term" value="F:hydroxyacylglutathione hydrolase activity"/>
    <property type="evidence" value="ECO:0007669"/>
    <property type="project" value="UniProtKB-EC"/>
</dbReference>
<dbReference type="InterPro" id="IPR051453">
    <property type="entry name" value="MBL_Glyoxalase_II"/>
</dbReference>
<evidence type="ECO:0000313" key="4">
    <source>
        <dbReference type="Proteomes" id="UP000247696"/>
    </source>
</evidence>
<dbReference type="RefSeq" id="WP_110481479.1">
    <property type="nucleotide sequence ID" value="NZ_CP024988.1"/>
</dbReference>
<dbReference type="InterPro" id="IPR036866">
    <property type="entry name" value="RibonucZ/Hydroxyglut_hydro"/>
</dbReference>
<dbReference type="Gene3D" id="3.60.15.10">
    <property type="entry name" value="Ribonuclease Z/Hydroxyacylglutathione hydrolase-like"/>
    <property type="match status" value="1"/>
</dbReference>
<dbReference type="PANTHER" id="PTHR46233:SF1">
    <property type="entry name" value="CONSERVED PROTEIN"/>
    <property type="match status" value="1"/>
</dbReference>
<sequence>MITSDDATARPGTGTFSHLSGPREAHSLSVTCSGSVGEIPVTLVKTTVGDMDNNCYLITAGGDALLIDAADDATHLLSLAEQLGVTITDVLTTHRHSDHVRALAEVLAATGARHHSAGPDAPALPSPSDRTWGDPRSPEGDAGEPLAPASPALSELGMLVVLLRGHTPGGLALYLPTDDGPAHLFTGDSLFPGGVGNTASPEDFRLLLGDVTSRCFRYPDTTAVHPGHGDDTTLGAERPHLDEWRDRGW</sequence>
<organism evidence="3 4">
    <name type="scientific">Corynebacterium provencense</name>
    <dbReference type="NCBI Taxonomy" id="1737425"/>
    <lineage>
        <taxon>Bacteria</taxon>
        <taxon>Bacillati</taxon>
        <taxon>Actinomycetota</taxon>
        <taxon>Actinomycetes</taxon>
        <taxon>Mycobacteriales</taxon>
        <taxon>Corynebacteriaceae</taxon>
        <taxon>Corynebacterium</taxon>
    </lineage>
</organism>
<proteinExistence type="predicted"/>
<dbReference type="STRING" id="1737425.GCA_900049755_02491"/>
<dbReference type="AlphaFoldDB" id="A0A2Z3YUS7"/>
<feature type="domain" description="Metallo-beta-lactamase" evidence="2">
    <location>
        <begin position="52"/>
        <end position="228"/>
    </location>
</feature>
<evidence type="ECO:0000313" key="3">
    <source>
        <dbReference type="EMBL" id="AWT26324.1"/>
    </source>
</evidence>
<dbReference type="InterPro" id="IPR001279">
    <property type="entry name" value="Metallo-B-lactamas"/>
</dbReference>
<feature type="region of interest" description="Disordered" evidence="1">
    <location>
        <begin position="1"/>
        <end position="22"/>
    </location>
</feature>
<dbReference type="OrthoDB" id="2971563at2"/>
<feature type="compositionally biased region" description="Basic and acidic residues" evidence="1">
    <location>
        <begin position="227"/>
        <end position="249"/>
    </location>
</feature>
<accession>A0A2Z3YUS7</accession>
<dbReference type="EMBL" id="CP024988">
    <property type="protein sequence ID" value="AWT26324.1"/>
    <property type="molecule type" value="Genomic_DNA"/>
</dbReference>
<evidence type="ECO:0000256" key="1">
    <source>
        <dbReference type="SAM" id="MobiDB-lite"/>
    </source>
</evidence>
<dbReference type="CDD" id="cd06262">
    <property type="entry name" value="metallo-hydrolase-like_MBL-fold"/>
    <property type="match status" value="1"/>
</dbReference>
<gene>
    <name evidence="3" type="primary">gloC_3</name>
    <name evidence="3" type="ORF">Csp1_15390</name>
</gene>
<dbReference type="EC" id="3.1.2.6" evidence="3"/>
<dbReference type="SUPFAM" id="SSF56281">
    <property type="entry name" value="Metallo-hydrolase/oxidoreductase"/>
    <property type="match status" value="1"/>
</dbReference>
<feature type="region of interest" description="Disordered" evidence="1">
    <location>
        <begin position="111"/>
        <end position="149"/>
    </location>
</feature>
<name>A0A2Z3YUS7_9CORY</name>